<dbReference type="Gene3D" id="3.20.20.105">
    <property type="entry name" value="Queuine tRNA-ribosyltransferase-like"/>
    <property type="match status" value="1"/>
</dbReference>
<accession>A0A1J4MG94</accession>
<evidence type="ECO:0000313" key="2">
    <source>
        <dbReference type="EMBL" id="OII72483.1"/>
    </source>
</evidence>
<dbReference type="EMBL" id="LRBP01000022">
    <property type="protein sequence ID" value="OII72483.1"/>
    <property type="molecule type" value="Genomic_DNA"/>
</dbReference>
<proteinExistence type="predicted"/>
<dbReference type="GO" id="GO:0006400">
    <property type="term" value="P:tRNA modification"/>
    <property type="evidence" value="ECO:0007669"/>
    <property type="project" value="InterPro"/>
</dbReference>
<feature type="domain" description="tRNA-guanine(15) transglycosylase-like" evidence="1">
    <location>
        <begin position="354"/>
        <end position="570"/>
    </location>
</feature>
<protein>
    <submittedName>
        <fullName evidence="2">Queuine tRNA-guanine transglycosylase</fullName>
    </submittedName>
</protein>
<dbReference type="SUPFAM" id="SSF51713">
    <property type="entry name" value="tRNA-guanine transglycosylase"/>
    <property type="match status" value="1"/>
</dbReference>
<name>A0A1J4MG94_9CRYT</name>
<dbReference type="VEuPathDB" id="CryptoDB:cubi_00478"/>
<dbReference type="PANTHER" id="PTHR46064">
    <property type="entry name" value="QUEUINE TRNA-RIBOSYLTRANSFERASE ACCESSORY SUBUNIT 2"/>
    <property type="match status" value="1"/>
</dbReference>
<dbReference type="RefSeq" id="XP_028873981.1">
    <property type="nucleotide sequence ID" value="XM_029017492.1"/>
</dbReference>
<dbReference type="InterPro" id="IPR036511">
    <property type="entry name" value="TGT-like_sf"/>
</dbReference>
<sequence>MVNFKILTHNSKDARYRLGVLEIPKCFLSKYDSTIRHSDIKTTSGATDVIENLQETGVKAKSSSSNLGNIGLASIATPTFSVPTFGGLPHCILPKIESNQGENYEIASLMPEIDYLLIGHGLDLERVRRRGLVSIEKEKDEKRDDNHSGNCTCFKQSSNASKFDILEQPPPQLANKDYIRYLMFRQPLVPGVTCWNGSDGVLVHTESGRITVCIDDVIASIEHFQPAFFISPAEEAQTGQCGKNVSFRSIQRADEMLLALLEKLKRGTSDCPKEVTEVWDGGISCTGSTGKPRTKVLVNIQGAHFVNYRAAAALGVWDLCNGTGKGLRNIGFSGDKGSAEIRVDSSGKSEEASGLDQLILGVAIGGLGYSEKSSVRAECIKAVVDHIPDNKLRLISLGTGSPIELLQAVYLGMDIIECPYVYRCSLSGVALSFDLDEFLRQREIINYSNEEKKNAERFLLEFDFSNSECGMDIDKDGKATGRTMLKSFGGAKYMDLNDRRYSCDSEKLTKNSPVPHSRAYVHHLINSGEILGFSLLFMHNYWQYQGLLLSVRKAIFDGRLEDFVTWFIYTQTDLQIHPIKLPEPALETYTFDGMKGRLQKDLIRK</sequence>
<dbReference type="AlphaFoldDB" id="A0A1J4MG94"/>
<dbReference type="PANTHER" id="PTHR46064:SF1">
    <property type="entry name" value="QUEUINE TRNA-RIBOSYLTRANSFERASE ACCESSORY SUBUNIT 2"/>
    <property type="match status" value="1"/>
</dbReference>
<dbReference type="OrthoDB" id="27601at2759"/>
<dbReference type="InterPro" id="IPR002616">
    <property type="entry name" value="tRNA_ribo_trans-like"/>
</dbReference>
<keyword evidence="3" id="KW-1185">Reference proteome</keyword>
<gene>
    <name evidence="2" type="ORF">cubi_00478</name>
</gene>
<organism evidence="2 3">
    <name type="scientific">Cryptosporidium ubiquitum</name>
    <dbReference type="NCBI Taxonomy" id="857276"/>
    <lineage>
        <taxon>Eukaryota</taxon>
        <taxon>Sar</taxon>
        <taxon>Alveolata</taxon>
        <taxon>Apicomplexa</taxon>
        <taxon>Conoidasida</taxon>
        <taxon>Coccidia</taxon>
        <taxon>Eucoccidiorida</taxon>
        <taxon>Eimeriorina</taxon>
        <taxon>Cryptosporidiidae</taxon>
        <taxon>Cryptosporidium</taxon>
    </lineage>
</organism>
<comment type="caution">
    <text evidence="2">The sequence shown here is derived from an EMBL/GenBank/DDBJ whole genome shotgun (WGS) entry which is preliminary data.</text>
</comment>
<dbReference type="GeneID" id="39977271"/>
<dbReference type="InterPro" id="IPR050852">
    <property type="entry name" value="Queuine_tRNA-ribosyltrfase"/>
</dbReference>
<dbReference type="Proteomes" id="UP000186176">
    <property type="component" value="Unassembled WGS sequence"/>
</dbReference>
<evidence type="ECO:0000313" key="3">
    <source>
        <dbReference type="Proteomes" id="UP000186176"/>
    </source>
</evidence>
<evidence type="ECO:0000259" key="1">
    <source>
        <dbReference type="Pfam" id="PF01702"/>
    </source>
</evidence>
<dbReference type="Pfam" id="PF01702">
    <property type="entry name" value="TGT"/>
    <property type="match status" value="1"/>
</dbReference>
<reference evidence="2 3" key="1">
    <citation type="submission" date="2016-10" db="EMBL/GenBank/DDBJ databases">
        <title>Reductive evolution of mitochondrial metabolism and differential evolution of invasion-related proteins in Cryptosporidium.</title>
        <authorList>
            <person name="Liu S."/>
            <person name="Roellig D.M."/>
            <person name="Guo Y."/>
            <person name="Li N."/>
            <person name="Frace M.A."/>
            <person name="Tang K."/>
            <person name="Zhang L."/>
            <person name="Feng Y."/>
            <person name="Xiao L."/>
        </authorList>
    </citation>
    <scope>NUCLEOTIDE SEQUENCE [LARGE SCALE GENOMIC DNA]</scope>
    <source>
        <strain evidence="2">39726</strain>
    </source>
</reference>